<feature type="transmembrane region" description="Helical" evidence="7">
    <location>
        <begin position="141"/>
        <end position="161"/>
    </location>
</feature>
<dbReference type="InterPro" id="IPR037185">
    <property type="entry name" value="EmrE-like"/>
</dbReference>
<dbReference type="InterPro" id="IPR000620">
    <property type="entry name" value="EamA_dom"/>
</dbReference>
<comment type="subcellular location">
    <subcellularLocation>
        <location evidence="1">Cell membrane</location>
        <topology evidence="1">Multi-pass membrane protein</topology>
    </subcellularLocation>
</comment>
<gene>
    <name evidence="9" type="ORF">PMPD1_2189</name>
</gene>
<evidence type="ECO:0000313" key="10">
    <source>
        <dbReference type="Proteomes" id="UP000505325"/>
    </source>
</evidence>
<organism evidence="9 10">
    <name type="scientific">Paramixta manurensis</name>
    <dbReference type="NCBI Taxonomy" id="2740817"/>
    <lineage>
        <taxon>Bacteria</taxon>
        <taxon>Pseudomonadati</taxon>
        <taxon>Pseudomonadota</taxon>
        <taxon>Gammaproteobacteria</taxon>
        <taxon>Enterobacterales</taxon>
        <taxon>Erwiniaceae</taxon>
        <taxon>Paramixta</taxon>
    </lineage>
</organism>
<dbReference type="InterPro" id="IPR050638">
    <property type="entry name" value="AA-Vitamin_Transporters"/>
</dbReference>
<feature type="transmembrane region" description="Helical" evidence="7">
    <location>
        <begin position="229"/>
        <end position="252"/>
    </location>
</feature>
<dbReference type="EMBL" id="CP054212">
    <property type="protein sequence ID" value="QKJ87134.1"/>
    <property type="molecule type" value="Genomic_DNA"/>
</dbReference>
<keyword evidence="4 7" id="KW-0812">Transmembrane</keyword>
<dbReference type="SUPFAM" id="SSF103481">
    <property type="entry name" value="Multidrug resistance efflux transporter EmrE"/>
    <property type="match status" value="2"/>
</dbReference>
<dbReference type="Proteomes" id="UP000505325">
    <property type="component" value="Chromosome"/>
</dbReference>
<feature type="transmembrane region" description="Helical" evidence="7">
    <location>
        <begin position="197"/>
        <end position="217"/>
    </location>
</feature>
<evidence type="ECO:0000256" key="3">
    <source>
        <dbReference type="ARBA" id="ARBA00022475"/>
    </source>
</evidence>
<evidence type="ECO:0000256" key="1">
    <source>
        <dbReference type="ARBA" id="ARBA00004651"/>
    </source>
</evidence>
<protein>
    <submittedName>
        <fullName evidence="9">DMT family transporter</fullName>
    </submittedName>
</protein>
<dbReference type="AlphaFoldDB" id="A0A6M8UC52"/>
<feature type="transmembrane region" description="Helical" evidence="7">
    <location>
        <begin position="110"/>
        <end position="132"/>
    </location>
</feature>
<evidence type="ECO:0000256" key="6">
    <source>
        <dbReference type="ARBA" id="ARBA00023136"/>
    </source>
</evidence>
<accession>A0A6M8UC52</accession>
<dbReference type="PANTHER" id="PTHR32322:SF2">
    <property type="entry name" value="EAMA DOMAIN-CONTAINING PROTEIN"/>
    <property type="match status" value="1"/>
</dbReference>
<feature type="transmembrane region" description="Helical" evidence="7">
    <location>
        <begin position="167"/>
        <end position="185"/>
    </location>
</feature>
<feature type="domain" description="EamA" evidence="8">
    <location>
        <begin position="30"/>
        <end position="155"/>
    </location>
</feature>
<keyword evidence="5 7" id="KW-1133">Transmembrane helix</keyword>
<keyword evidence="6 7" id="KW-0472">Membrane</keyword>
<name>A0A6M8UC52_9GAMM</name>
<keyword evidence="3" id="KW-1003">Cell membrane</keyword>
<feature type="domain" description="EamA" evidence="8">
    <location>
        <begin position="168"/>
        <end position="303"/>
    </location>
</feature>
<feature type="transmembrane region" description="Helical" evidence="7">
    <location>
        <begin position="284"/>
        <end position="303"/>
    </location>
</feature>
<evidence type="ECO:0000313" key="9">
    <source>
        <dbReference type="EMBL" id="QKJ87134.1"/>
    </source>
</evidence>
<evidence type="ECO:0000256" key="5">
    <source>
        <dbReference type="ARBA" id="ARBA00022989"/>
    </source>
</evidence>
<reference evidence="9 10" key="1">
    <citation type="submission" date="2020-06" db="EMBL/GenBank/DDBJ databases">
        <title>Genome sequence of Paramixta manurensis strain PD-1.</title>
        <authorList>
            <person name="Lee C.W."/>
            <person name="Kim J."/>
        </authorList>
    </citation>
    <scope>NUCLEOTIDE SEQUENCE [LARGE SCALE GENOMIC DNA]</scope>
    <source>
        <strain evidence="9 10">PD-1</strain>
    </source>
</reference>
<dbReference type="RefSeq" id="WP_173634099.1">
    <property type="nucleotide sequence ID" value="NZ_CP054212.1"/>
</dbReference>
<evidence type="ECO:0000256" key="7">
    <source>
        <dbReference type="SAM" id="Phobius"/>
    </source>
</evidence>
<feature type="transmembrane region" description="Helical" evidence="7">
    <location>
        <begin position="259"/>
        <end position="278"/>
    </location>
</feature>
<evidence type="ECO:0000256" key="2">
    <source>
        <dbReference type="ARBA" id="ARBA00007362"/>
    </source>
</evidence>
<evidence type="ECO:0000259" key="8">
    <source>
        <dbReference type="Pfam" id="PF00892"/>
    </source>
</evidence>
<proteinExistence type="inferred from homology"/>
<keyword evidence="10" id="KW-1185">Reference proteome</keyword>
<dbReference type="GO" id="GO:0016020">
    <property type="term" value="C:membrane"/>
    <property type="evidence" value="ECO:0007669"/>
    <property type="project" value="UniProtKB-SubCell"/>
</dbReference>
<evidence type="ECO:0000256" key="4">
    <source>
        <dbReference type="ARBA" id="ARBA00022692"/>
    </source>
</evidence>
<feature type="transmembrane region" description="Helical" evidence="7">
    <location>
        <begin position="79"/>
        <end position="98"/>
    </location>
</feature>
<feature type="transmembrane region" description="Helical" evidence="7">
    <location>
        <begin position="48"/>
        <end position="67"/>
    </location>
</feature>
<dbReference type="Pfam" id="PF00892">
    <property type="entry name" value="EamA"/>
    <property type="match status" value="2"/>
</dbReference>
<comment type="similarity">
    <text evidence="2">Belongs to the EamA transporter family.</text>
</comment>
<feature type="transmembrane region" description="Helical" evidence="7">
    <location>
        <begin position="21"/>
        <end position="42"/>
    </location>
</feature>
<dbReference type="KEGG" id="pmak:PMPD1_2189"/>
<dbReference type="PANTHER" id="PTHR32322">
    <property type="entry name" value="INNER MEMBRANE TRANSPORTER"/>
    <property type="match status" value="1"/>
</dbReference>
<sequence length="306" mass="32482">MSKIDLLQAEKTSSIQRVRGCLAHCLPEALLVLAWSSGFVGIRLSSDYAPVFLVLFWRCALVVALMLPLVWRELIRTPINVLLTQGSIGLLAMSGYLAGVGKGIEYGVPAGLAALMADLLPVGSALLGVLFLHSRPSVSTWLGLVLGVAGVVIVTWGVLSWGNAAPWAYGLPLLGMFSLACATLLQKKINTSAAISLPGVLWLQCAVSLVAFGGAIVPTGSLTPIFSSGFIISVLWTALFSTLGGYGLYWFCLKRTSPVRVGSVLYLSPAVTLLWSWFMFGEPLSWSMLAGVLVSGGGLWLVIRAQ</sequence>